<accession>A0A250FAL6</accession>
<organism evidence="1 2">
    <name type="scientific">Capnocytophaga leadbetteri</name>
    <dbReference type="NCBI Taxonomy" id="327575"/>
    <lineage>
        <taxon>Bacteria</taxon>
        <taxon>Pseudomonadati</taxon>
        <taxon>Bacteroidota</taxon>
        <taxon>Flavobacteriia</taxon>
        <taxon>Flavobacteriales</taxon>
        <taxon>Flavobacteriaceae</taxon>
        <taxon>Capnocytophaga</taxon>
    </lineage>
</organism>
<dbReference type="InterPro" id="IPR029063">
    <property type="entry name" value="SAM-dependent_MTases_sf"/>
</dbReference>
<dbReference type="RefSeq" id="WP_095914222.1">
    <property type="nucleotide sequence ID" value="NZ_CP022384.1"/>
</dbReference>
<evidence type="ECO:0000313" key="2">
    <source>
        <dbReference type="Proteomes" id="UP000217276"/>
    </source>
</evidence>
<dbReference type="KEGG" id="clk:CGC53_07370"/>
<dbReference type="GO" id="GO:0032259">
    <property type="term" value="P:methylation"/>
    <property type="evidence" value="ECO:0007669"/>
    <property type="project" value="InterPro"/>
</dbReference>
<gene>
    <name evidence="1" type="ORF">CGC53_07370</name>
</gene>
<proteinExistence type="predicted"/>
<dbReference type="InterPro" id="IPR002052">
    <property type="entry name" value="DNA_methylase_N6_adenine_CS"/>
</dbReference>
<dbReference type="GO" id="GO:0008168">
    <property type="term" value="F:methyltransferase activity"/>
    <property type="evidence" value="ECO:0007669"/>
    <property type="project" value="InterPro"/>
</dbReference>
<protein>
    <submittedName>
        <fullName evidence="1">Uncharacterized protein</fullName>
    </submittedName>
</protein>
<name>A0A250FAL6_9FLAO</name>
<dbReference type="EMBL" id="CP022384">
    <property type="protein sequence ID" value="ATA82172.1"/>
    <property type="molecule type" value="Genomic_DNA"/>
</dbReference>
<dbReference type="GO" id="GO:0003676">
    <property type="term" value="F:nucleic acid binding"/>
    <property type="evidence" value="ECO:0007669"/>
    <property type="project" value="InterPro"/>
</dbReference>
<dbReference type="Proteomes" id="UP000217276">
    <property type="component" value="Chromosome"/>
</dbReference>
<dbReference type="Gene3D" id="3.40.50.150">
    <property type="entry name" value="Vaccinia Virus protein VP39"/>
    <property type="match status" value="1"/>
</dbReference>
<dbReference type="AlphaFoldDB" id="A0A250FAL6"/>
<dbReference type="SUPFAM" id="SSF53335">
    <property type="entry name" value="S-adenosyl-L-methionine-dependent methyltransferases"/>
    <property type="match status" value="1"/>
</dbReference>
<dbReference type="PROSITE" id="PS00092">
    <property type="entry name" value="N6_MTASE"/>
    <property type="match status" value="1"/>
</dbReference>
<reference evidence="2" key="1">
    <citation type="submission" date="2017-06" db="EMBL/GenBank/DDBJ databases">
        <title>Capnocytophaga spp. assemblies.</title>
        <authorList>
            <person name="Gulvik C.A."/>
        </authorList>
    </citation>
    <scope>NUCLEOTIDE SEQUENCE [LARGE SCALE GENOMIC DNA]</scope>
    <source>
        <strain evidence="2">H6253</strain>
    </source>
</reference>
<evidence type="ECO:0000313" key="1">
    <source>
        <dbReference type="EMBL" id="ATA82172.1"/>
    </source>
</evidence>
<keyword evidence="2" id="KW-1185">Reference proteome</keyword>
<sequence>MKYPNNIREEELKNKVGQDWFAGYDTTQIIKNIDFSVFPTEGLFKAMPLLWAEAKKGDYDIVKMFVQLILTIGKERTFNKMIPPTFLGAFDCTKIAFLPYNSIDDVFTMNDFNWNVTPSNHETKEFQLLKTRIENSLQENTYTFNYLKDEKELHTFIKQNVLASNKNAKQTITQDNFFRIYLRWLDIVKPIIKVDWNELKKHKILDCDFFLADLFVDDKGTESIDDDTAIADNLFVIFEDRKYKIRKENLKGLLFDQSIEITNKKAYQNFWKLYKRPPHEKFHDYIMQRRELLVPQDIREYTGAYFTPQEWVALSQQYLTNYLGENWQDEYYIWDCAAGTGNLLVGLTNKYNIYASTLDPADVNVMRERITHGANLLDSHVFQFDFLNDGITEDKNGNLISSLKDCEKIPQSLRDILSDPEKTKKLIIYINPPYAEGDNIKGEGRKGVHISLIHNKYQKLMGEASSELFAQFLMRIYKEIPNCQLANFSTLKNLQAPNFSDFRKEYRAKLEKIFLVPAKTFDNVDGSFPISFQIWNTTQKETFTQIEADVYNKKSEPLEPKHIAVYNRKYISQWLETVSKKISTNYIGHLASVGNDFQNQRMCFIDNKEKSKWKKGGRHTRITPENLIPIAVYLSARHCIPATWINDRDQFFYPEDTWLTDKEFQTNCLIFTLFHSQNNVSSREGTNYWIPFTEEEVNAPEKFENHFMSDFLKGKLTKTTQQEVVQLRFELEYPDEKNQNSQPQSSIQKINIQEEQMSPTAKQVWQIAKSLWQYYLSQPNINVNASFYDIKEYFKGRDKEGKMNKKSNDEQFNNYIKNLNQAMKALTKEIKTKVYQHKFLL</sequence>